<name>A0A5J4WPI3_9EUKA</name>
<sequence>MTYYPKLFINYDSISSLAPTSSNCSMHVLQRASYGEKDEMANIPAYPTVTSPICADASLYLQTEYRHSLLLFLI</sequence>
<gene>
    <name evidence="1" type="ORF">EZS28_007608</name>
</gene>
<protein>
    <submittedName>
        <fullName evidence="1">Uncharacterized protein</fullName>
    </submittedName>
</protein>
<organism evidence="1 2">
    <name type="scientific">Streblomastix strix</name>
    <dbReference type="NCBI Taxonomy" id="222440"/>
    <lineage>
        <taxon>Eukaryota</taxon>
        <taxon>Metamonada</taxon>
        <taxon>Preaxostyla</taxon>
        <taxon>Oxymonadida</taxon>
        <taxon>Streblomastigidae</taxon>
        <taxon>Streblomastix</taxon>
    </lineage>
</organism>
<proteinExistence type="predicted"/>
<reference evidence="1 2" key="1">
    <citation type="submission" date="2019-03" db="EMBL/GenBank/DDBJ databases">
        <title>Single cell metagenomics reveals metabolic interactions within the superorganism composed of flagellate Streblomastix strix and complex community of Bacteroidetes bacteria on its surface.</title>
        <authorList>
            <person name="Treitli S.C."/>
            <person name="Kolisko M."/>
            <person name="Husnik F."/>
            <person name="Keeling P."/>
            <person name="Hampl V."/>
        </authorList>
    </citation>
    <scope>NUCLEOTIDE SEQUENCE [LARGE SCALE GENOMIC DNA]</scope>
    <source>
        <strain evidence="1">ST1C</strain>
    </source>
</reference>
<evidence type="ECO:0000313" key="2">
    <source>
        <dbReference type="Proteomes" id="UP000324800"/>
    </source>
</evidence>
<accession>A0A5J4WPI3</accession>
<comment type="caution">
    <text evidence="1">The sequence shown here is derived from an EMBL/GenBank/DDBJ whole genome shotgun (WGS) entry which is preliminary data.</text>
</comment>
<dbReference type="AlphaFoldDB" id="A0A5J4WPI3"/>
<dbReference type="Proteomes" id="UP000324800">
    <property type="component" value="Unassembled WGS sequence"/>
</dbReference>
<dbReference type="EMBL" id="SNRW01001323">
    <property type="protein sequence ID" value="KAA6396861.1"/>
    <property type="molecule type" value="Genomic_DNA"/>
</dbReference>
<evidence type="ECO:0000313" key="1">
    <source>
        <dbReference type="EMBL" id="KAA6396861.1"/>
    </source>
</evidence>